<dbReference type="Proteomes" id="UP001329825">
    <property type="component" value="Chromosome 3"/>
</dbReference>
<evidence type="ECO:0000256" key="3">
    <source>
        <dbReference type="ARBA" id="ARBA00020978"/>
    </source>
</evidence>
<feature type="region of interest" description="Disordered" evidence="9">
    <location>
        <begin position="186"/>
        <end position="205"/>
    </location>
</feature>
<feature type="compositionally biased region" description="Low complexity" evidence="9">
    <location>
        <begin position="24"/>
        <end position="33"/>
    </location>
</feature>
<accession>A0ABZ1CVV6</accession>
<feature type="region of interest" description="Disordered" evidence="9">
    <location>
        <begin position="1"/>
        <end position="106"/>
    </location>
</feature>
<evidence type="ECO:0000256" key="8">
    <source>
        <dbReference type="SAM" id="Coils"/>
    </source>
</evidence>
<feature type="compositionally biased region" description="Polar residues" evidence="9">
    <location>
        <begin position="39"/>
        <end position="68"/>
    </location>
</feature>
<dbReference type="GeneID" id="87954855"/>
<gene>
    <name evidence="10" type="ORF">IL334_002724</name>
</gene>
<evidence type="ECO:0000256" key="7">
    <source>
        <dbReference type="ARBA" id="ARBA00023136"/>
    </source>
</evidence>
<feature type="compositionally biased region" description="Acidic residues" evidence="9">
    <location>
        <begin position="189"/>
        <end position="205"/>
    </location>
</feature>
<reference evidence="10 11" key="1">
    <citation type="submission" date="2024-01" db="EMBL/GenBank/DDBJ databases">
        <title>Comparative genomics of Cryptococcus and Kwoniella reveals pathogenesis evolution and contrasting modes of karyotype evolution via chromosome fusion or intercentromeric recombination.</title>
        <authorList>
            <person name="Coelho M.A."/>
            <person name="David-Palma M."/>
            <person name="Shea T."/>
            <person name="Bowers K."/>
            <person name="McGinley-Smith S."/>
            <person name="Mohammad A.W."/>
            <person name="Gnirke A."/>
            <person name="Yurkov A.M."/>
            <person name="Nowrousian M."/>
            <person name="Sun S."/>
            <person name="Cuomo C.A."/>
            <person name="Heitman J."/>
        </authorList>
    </citation>
    <scope>NUCLEOTIDE SEQUENCE [LARGE SCALE GENOMIC DNA]</scope>
    <source>
        <strain evidence="10">CBS 11374</strain>
    </source>
</reference>
<dbReference type="EMBL" id="CP141883">
    <property type="protein sequence ID" value="WRT65775.1"/>
    <property type="molecule type" value="Genomic_DNA"/>
</dbReference>
<feature type="region of interest" description="Disordered" evidence="9">
    <location>
        <begin position="438"/>
        <end position="500"/>
    </location>
</feature>
<protein>
    <recommendedName>
        <fullName evidence="3">Conserved oligomeric Golgi complex subunit 1</fullName>
    </recommendedName>
</protein>
<evidence type="ECO:0000256" key="4">
    <source>
        <dbReference type="ARBA" id="ARBA00022448"/>
    </source>
</evidence>
<evidence type="ECO:0000256" key="9">
    <source>
        <dbReference type="SAM" id="MobiDB-lite"/>
    </source>
</evidence>
<feature type="coiled-coil region" evidence="8">
    <location>
        <begin position="602"/>
        <end position="629"/>
    </location>
</feature>
<evidence type="ECO:0000313" key="10">
    <source>
        <dbReference type="EMBL" id="WRT65775.1"/>
    </source>
</evidence>
<evidence type="ECO:0000256" key="1">
    <source>
        <dbReference type="ARBA" id="ARBA00004395"/>
    </source>
</evidence>
<keyword evidence="6" id="KW-0333">Golgi apparatus</keyword>
<dbReference type="InterPro" id="IPR033370">
    <property type="entry name" value="COG1"/>
</dbReference>
<feature type="compositionally biased region" description="Low complexity" evidence="9">
    <location>
        <begin position="467"/>
        <end position="500"/>
    </location>
</feature>
<dbReference type="RefSeq" id="XP_062790515.1">
    <property type="nucleotide sequence ID" value="XM_062934464.1"/>
</dbReference>
<dbReference type="PANTHER" id="PTHR31658:SF0">
    <property type="entry name" value="CONSERVED OLIGOMERIC GOLGI COMPLEX SUBUNIT 1"/>
    <property type="match status" value="1"/>
</dbReference>
<keyword evidence="8" id="KW-0175">Coiled coil</keyword>
<comment type="subcellular location">
    <subcellularLocation>
        <location evidence="1">Golgi apparatus membrane</location>
        <topology evidence="1">Peripheral membrane protein</topology>
    </subcellularLocation>
</comment>
<dbReference type="PANTHER" id="PTHR31658">
    <property type="entry name" value="CONSERVED OLIGOMERIC GOLGI COMPLEX SUBUNIT 1"/>
    <property type="match status" value="1"/>
</dbReference>
<keyword evidence="4" id="KW-0813">Transport</keyword>
<evidence type="ECO:0000256" key="6">
    <source>
        <dbReference type="ARBA" id="ARBA00023034"/>
    </source>
</evidence>
<keyword evidence="5" id="KW-0653">Protein transport</keyword>
<evidence type="ECO:0000313" key="11">
    <source>
        <dbReference type="Proteomes" id="UP001329825"/>
    </source>
</evidence>
<evidence type="ECO:0000256" key="5">
    <source>
        <dbReference type="ARBA" id="ARBA00022927"/>
    </source>
</evidence>
<name>A0ABZ1CVV6_9TREE</name>
<dbReference type="Pfam" id="PF08700">
    <property type="entry name" value="VPS51_Exo84_N"/>
    <property type="match status" value="1"/>
</dbReference>
<proteinExistence type="inferred from homology"/>
<organism evidence="10 11">
    <name type="scientific">Kwoniella shivajii</name>
    <dbReference type="NCBI Taxonomy" id="564305"/>
    <lineage>
        <taxon>Eukaryota</taxon>
        <taxon>Fungi</taxon>
        <taxon>Dikarya</taxon>
        <taxon>Basidiomycota</taxon>
        <taxon>Agaricomycotina</taxon>
        <taxon>Tremellomycetes</taxon>
        <taxon>Tremellales</taxon>
        <taxon>Cryptococcaceae</taxon>
        <taxon>Kwoniella</taxon>
    </lineage>
</organism>
<sequence length="1006" mass="110788">MSTRNTPGPAPYPTLPTYSTPDASTSTSISISRRSTRTPSYVSRPSIPNFNHRQQSIAPSITGTSTPTVLGGGSRRRTFNSRDGGVGIGAGTGTGTSTPTSKDDWANMEPDEVFRRLPVNEVKRVENKMRNEALNKQSELRSMVGTRYRDLLTSATQIQALHSSSLRLSDSLREIAKSCFNPDITITLDGDDKEEDEDEEEEQEQDVVDLLPIASHMKLLLDAPEALYSYLANQSYLNAAFLWLITRVVKESLNSLPEDQNAPYISLLLKQWETLLPFRSQIVQRATNSLRTKDKLDTKSLSETLLAIILLDNLPIPDALDLLLSQRTKALKDSLQHPIENSIPNSNVNATTDSYFSVSPEKNRKRSNSRIKAAAINRSIAQERSSISTILVDSVTCMLETISSVKQVFEKRQSNIEKLDESLIEEMMRLIQKGEHSIFNNNSSNHSNGLPPIRKNSHQRRASRLASISLPFPSKSSTSSSNLTSGPQSRPQPPTSSSQIIQDLPSSQILLRHLPNSIIGFTPFITPSPPPSLNDKLNTWQESSIALLKDSMPRLLADLKNVKDIWAIRSSLSELLEKGAFENAIKEALEDQWGKRIKEVWIEKLDQLVNSAEKEIREAGEKVRNGTEKTDVNPDSFLFTDIAFPSGPASTFSASSHNTAFNTFKTTLGKRSSYRTPLLDSVLITLEQAAKAIKDDLTGLPESLHQEYASQVQSALVSLIKVLSSVLDSMGPSRGDGKSGVEAEIFVGRVALYLSKESGFLNDIVVEGGIRQDGIAESLIEVHAKSVMRWRERAIQEALVLLAPLFEPYRGSQEIKASWQGETPSPSHPIMLSLQSLVVSTKSLGIPPLQNTKLPVVEELVKAFVRTAKELEGWRSQERSAESAIQAAVDIGFLVHLSGSKMEQDDLVGKFLNQASTSYPNFQESLKGITEQSLRKSQLLLYPILSHLSPISTPTLGRSQGLDSRNAALLRFGPPQHSRSGTGTEFRSPVVAARPGKRMGLLSIAA</sequence>
<keyword evidence="11" id="KW-1185">Reference proteome</keyword>
<keyword evidence="7" id="KW-0472">Membrane</keyword>
<comment type="similarity">
    <text evidence="2">Belongs to the COG1 family.</text>
</comment>
<evidence type="ECO:0000256" key="2">
    <source>
        <dbReference type="ARBA" id="ARBA00006653"/>
    </source>
</evidence>
<feature type="compositionally biased region" description="Gly residues" evidence="9">
    <location>
        <begin position="84"/>
        <end position="94"/>
    </location>
</feature>